<keyword evidence="1" id="KW-0732">Signal</keyword>
<dbReference type="OrthoDB" id="9798935at2"/>
<name>A0A1I4QBX9_9BACI</name>
<proteinExistence type="predicted"/>
<dbReference type="Gene3D" id="2.40.40.10">
    <property type="entry name" value="RlpA-like domain"/>
    <property type="match status" value="1"/>
</dbReference>
<dbReference type="GO" id="GO:0019867">
    <property type="term" value="C:outer membrane"/>
    <property type="evidence" value="ECO:0007669"/>
    <property type="project" value="InterPro"/>
</dbReference>
<dbReference type="InterPro" id="IPR010611">
    <property type="entry name" value="3D_dom"/>
</dbReference>
<dbReference type="EMBL" id="FOTY01000040">
    <property type="protein sequence ID" value="SFM37549.1"/>
    <property type="molecule type" value="Genomic_DNA"/>
</dbReference>
<sequence length="213" mass="23591">MQRSIFRRLLMSALFTAALVTTISYITNVKAEELPRYFYDYFQQTNNEEKSSTELPQKGDVKHAGRQVPEAESLFNVESGLTKMVTATGYTAGYESTGKTESHPGYGITYSGVKTRRDRVSTVAADPSVFPIGTLLYIPGYGYGMVADTGSAIKGKKIDLYYESVKDVYEQWGKRDLQVFVLKEGDGSLTEPEMEAMNKEGSLPVFKPAPSSI</sequence>
<dbReference type="PANTHER" id="PTHR39160:SF4">
    <property type="entry name" value="RESUSCITATION-PROMOTING FACTOR RPFB"/>
    <property type="match status" value="1"/>
</dbReference>
<feature type="domain" description="3D" evidence="2">
    <location>
        <begin position="121"/>
        <end position="183"/>
    </location>
</feature>
<dbReference type="GO" id="GO:0009254">
    <property type="term" value="P:peptidoglycan turnover"/>
    <property type="evidence" value="ECO:0007669"/>
    <property type="project" value="InterPro"/>
</dbReference>
<organism evidence="3 4">
    <name type="scientific">Salibacterium qingdaonense</name>
    <dbReference type="NCBI Taxonomy" id="266892"/>
    <lineage>
        <taxon>Bacteria</taxon>
        <taxon>Bacillati</taxon>
        <taxon>Bacillota</taxon>
        <taxon>Bacilli</taxon>
        <taxon>Bacillales</taxon>
        <taxon>Bacillaceae</taxon>
    </lineage>
</organism>
<keyword evidence="4" id="KW-1185">Reference proteome</keyword>
<dbReference type="Pfam" id="PF06725">
    <property type="entry name" value="3D"/>
    <property type="match status" value="1"/>
</dbReference>
<dbReference type="InterPro" id="IPR036908">
    <property type="entry name" value="RlpA-like_sf"/>
</dbReference>
<dbReference type="SUPFAM" id="SSF50685">
    <property type="entry name" value="Barwin-like endoglucanases"/>
    <property type="match status" value="1"/>
</dbReference>
<protein>
    <submittedName>
        <fullName evidence="3">3D (Asp-Asp-Asp) domain-containing protein</fullName>
    </submittedName>
</protein>
<reference evidence="3 4" key="1">
    <citation type="submission" date="2016-10" db="EMBL/GenBank/DDBJ databases">
        <authorList>
            <person name="de Groot N.N."/>
        </authorList>
    </citation>
    <scope>NUCLEOTIDE SEQUENCE [LARGE SCALE GENOMIC DNA]</scope>
    <source>
        <strain evidence="3 4">CGMCC 1.6134</strain>
    </source>
</reference>
<dbReference type="CDD" id="cd22786">
    <property type="entry name" value="DPBB_YuiC-like"/>
    <property type="match status" value="1"/>
</dbReference>
<accession>A0A1I4QBX9</accession>
<dbReference type="AlphaFoldDB" id="A0A1I4QBX9"/>
<dbReference type="Proteomes" id="UP000199668">
    <property type="component" value="Unassembled WGS sequence"/>
</dbReference>
<dbReference type="PANTHER" id="PTHR39160">
    <property type="entry name" value="CELL WALL-BINDING PROTEIN YOCH"/>
    <property type="match status" value="1"/>
</dbReference>
<dbReference type="InterPro" id="IPR051933">
    <property type="entry name" value="Resuscitation_pf_RpfB"/>
</dbReference>
<evidence type="ECO:0000256" key="1">
    <source>
        <dbReference type="ARBA" id="ARBA00022729"/>
    </source>
</evidence>
<dbReference type="GO" id="GO:0004553">
    <property type="term" value="F:hydrolase activity, hydrolyzing O-glycosyl compounds"/>
    <property type="evidence" value="ECO:0007669"/>
    <property type="project" value="InterPro"/>
</dbReference>
<evidence type="ECO:0000313" key="3">
    <source>
        <dbReference type="EMBL" id="SFM37549.1"/>
    </source>
</evidence>
<evidence type="ECO:0000313" key="4">
    <source>
        <dbReference type="Proteomes" id="UP000199668"/>
    </source>
</evidence>
<gene>
    <name evidence="3" type="ORF">SAMN04488054_1404</name>
</gene>
<evidence type="ECO:0000259" key="2">
    <source>
        <dbReference type="Pfam" id="PF06725"/>
    </source>
</evidence>
<dbReference type="STRING" id="266892.SAMN04488054_1404"/>